<dbReference type="GO" id="GO:0016020">
    <property type="term" value="C:membrane"/>
    <property type="evidence" value="ECO:0007669"/>
    <property type="project" value="UniProtKB-SubCell"/>
</dbReference>
<feature type="transmembrane region" description="Helical" evidence="5">
    <location>
        <begin position="186"/>
        <end position="204"/>
    </location>
</feature>
<feature type="transmembrane region" description="Helical" evidence="5">
    <location>
        <begin position="156"/>
        <end position="174"/>
    </location>
</feature>
<feature type="transmembrane region" description="Helical" evidence="5">
    <location>
        <begin position="101"/>
        <end position="118"/>
    </location>
</feature>
<keyword evidence="7" id="KW-0614">Plasmid</keyword>
<dbReference type="PANTHER" id="PTHR32322">
    <property type="entry name" value="INNER MEMBRANE TRANSPORTER"/>
    <property type="match status" value="1"/>
</dbReference>
<geneLocation type="plasmid" evidence="7">
    <name>unnamed2</name>
</geneLocation>
<dbReference type="PANTHER" id="PTHR32322:SF2">
    <property type="entry name" value="EAMA DOMAIN-CONTAINING PROTEIN"/>
    <property type="match status" value="1"/>
</dbReference>
<feature type="transmembrane region" description="Helical" evidence="5">
    <location>
        <begin position="68"/>
        <end position="89"/>
    </location>
</feature>
<accession>A0A1H6BSS9</accession>
<feature type="domain" description="EamA" evidence="6">
    <location>
        <begin position="11"/>
        <end position="141"/>
    </location>
</feature>
<dbReference type="KEGG" id="hlm:DV707_16440"/>
<evidence type="ECO:0000256" key="4">
    <source>
        <dbReference type="ARBA" id="ARBA00023136"/>
    </source>
</evidence>
<evidence type="ECO:0000256" key="1">
    <source>
        <dbReference type="ARBA" id="ARBA00004141"/>
    </source>
</evidence>
<dbReference type="InterPro" id="IPR000620">
    <property type="entry name" value="EamA_dom"/>
</dbReference>
<evidence type="ECO:0000313" key="7">
    <source>
        <dbReference type="EMBL" id="QCC49345.1"/>
    </source>
</evidence>
<reference evidence="7 10" key="2">
    <citation type="journal article" date="2019" name="Nat. Commun.">
        <title>A new type of DNA phosphorothioation-based antiviral system in archaea.</title>
        <authorList>
            <person name="Xiong L."/>
            <person name="Liu S."/>
            <person name="Chen S."/>
            <person name="Xiao Y."/>
            <person name="Zhu B."/>
            <person name="Gao Y."/>
            <person name="Zhang Y."/>
            <person name="Chen B."/>
            <person name="Luo J."/>
            <person name="Deng Z."/>
            <person name="Chen X."/>
            <person name="Wang L."/>
            <person name="Chen S."/>
        </authorList>
    </citation>
    <scope>NUCLEOTIDE SEQUENCE [LARGE SCALE GENOMIC DNA]</scope>
    <source>
        <strain evidence="7 10">CGMCC 1.10331</strain>
        <plasmid evidence="7 10">unnamed2</plasmid>
    </source>
</reference>
<dbReference type="EMBL" id="FNVN01000005">
    <property type="protein sequence ID" value="SEG63505.1"/>
    <property type="molecule type" value="Genomic_DNA"/>
</dbReference>
<comment type="subcellular location">
    <subcellularLocation>
        <location evidence="1">Membrane</location>
        <topology evidence="1">Multi-pass membrane protein</topology>
    </subcellularLocation>
</comment>
<dbReference type="Proteomes" id="UP000296733">
    <property type="component" value="Plasmid unnamed2"/>
</dbReference>
<feature type="transmembrane region" description="Helical" evidence="5">
    <location>
        <begin position="125"/>
        <end position="144"/>
    </location>
</feature>
<evidence type="ECO:0000313" key="9">
    <source>
        <dbReference type="Proteomes" id="UP000236740"/>
    </source>
</evidence>
<dbReference type="Pfam" id="PF00892">
    <property type="entry name" value="EamA"/>
    <property type="match status" value="2"/>
</dbReference>
<keyword evidence="2 5" id="KW-0812">Transmembrane</keyword>
<organism evidence="8 9">
    <name type="scientific">Halobellus limi</name>
    <dbReference type="NCBI Taxonomy" id="699433"/>
    <lineage>
        <taxon>Archaea</taxon>
        <taxon>Methanobacteriati</taxon>
        <taxon>Methanobacteriota</taxon>
        <taxon>Stenosarchaea group</taxon>
        <taxon>Halobacteria</taxon>
        <taxon>Halobacteriales</taxon>
        <taxon>Haloferacaceae</taxon>
        <taxon>Halobellus</taxon>
    </lineage>
</organism>
<feature type="transmembrane region" description="Helical" evidence="5">
    <location>
        <begin position="216"/>
        <end position="238"/>
    </location>
</feature>
<dbReference type="EMBL" id="CP031313">
    <property type="protein sequence ID" value="QCC49345.1"/>
    <property type="molecule type" value="Genomic_DNA"/>
</dbReference>
<dbReference type="RefSeq" id="WP_103992637.1">
    <property type="nucleotide sequence ID" value="NZ_CP031313.1"/>
</dbReference>
<reference evidence="8 9" key="1">
    <citation type="submission" date="2016-10" db="EMBL/GenBank/DDBJ databases">
        <authorList>
            <person name="de Groot N.N."/>
        </authorList>
    </citation>
    <scope>NUCLEOTIDE SEQUENCE [LARGE SCALE GENOMIC DNA]</scope>
    <source>
        <strain evidence="8 9">CGMCC 1.10331</strain>
    </source>
</reference>
<name>A0A1H6BSS9_9EURY</name>
<dbReference type="InterPro" id="IPR037185">
    <property type="entry name" value="EmrE-like"/>
</dbReference>
<feature type="transmembrane region" description="Helical" evidence="5">
    <location>
        <begin position="274"/>
        <end position="292"/>
    </location>
</feature>
<dbReference type="GeneID" id="39859709"/>
<gene>
    <name evidence="7" type="ORF">DV707_16440</name>
    <name evidence="8" type="ORF">SAMN04488133_2978</name>
</gene>
<proteinExistence type="predicted"/>
<dbReference type="SUPFAM" id="SSF103481">
    <property type="entry name" value="Multidrug resistance efflux transporter EmrE"/>
    <property type="match status" value="2"/>
</dbReference>
<evidence type="ECO:0000256" key="2">
    <source>
        <dbReference type="ARBA" id="ARBA00022692"/>
    </source>
</evidence>
<dbReference type="OrthoDB" id="17861at2157"/>
<evidence type="ECO:0000313" key="8">
    <source>
        <dbReference type="EMBL" id="SEG63505.1"/>
    </source>
</evidence>
<keyword evidence="3 5" id="KW-1133">Transmembrane helix</keyword>
<keyword evidence="9" id="KW-1185">Reference proteome</keyword>
<sequence>MLSMFHKNTVLFLAYGLLGAAPFVGAVAGLSFFPPVLFAAFRIDVGAVLLLLLVAVRGDYWHPKTTEDIAGVLVTGILTLGGNIALVFAGQQYITSATGSVIYSLAPLLTAVFAYILLPSERLSLLGGVGIVLGFVGAGIVTNPDPSNLTTVTNRGVGLVFLSVLSFGLGNVITRRIDPDLPSLTLTTWGLVVAAVFVHSVSVLRGESVSQSEWTIQAVLSLIGVGVIGTAVLYRVHFELLTEIGATRTNLAYYAHPVSTAVAGYLILDERITVFTITGLVVIFAGFVLIEWERIQSVIPRSFHRYL</sequence>
<protein>
    <submittedName>
        <fullName evidence="7">DMT family transporter</fullName>
    </submittedName>
    <submittedName>
        <fullName evidence="8">Permease of the drug/metabolite transporter (DMT) superfamily</fullName>
    </submittedName>
</protein>
<dbReference type="InterPro" id="IPR050638">
    <property type="entry name" value="AA-Vitamin_Transporters"/>
</dbReference>
<feature type="transmembrane region" description="Helical" evidence="5">
    <location>
        <begin position="36"/>
        <end position="56"/>
    </location>
</feature>
<evidence type="ECO:0000256" key="3">
    <source>
        <dbReference type="ARBA" id="ARBA00022989"/>
    </source>
</evidence>
<feature type="domain" description="EamA" evidence="6">
    <location>
        <begin position="155"/>
        <end position="290"/>
    </location>
</feature>
<evidence type="ECO:0000313" key="10">
    <source>
        <dbReference type="Proteomes" id="UP000296733"/>
    </source>
</evidence>
<dbReference type="AlphaFoldDB" id="A0A1H6BSS9"/>
<evidence type="ECO:0000256" key="5">
    <source>
        <dbReference type="SAM" id="Phobius"/>
    </source>
</evidence>
<feature type="transmembrane region" description="Helical" evidence="5">
    <location>
        <begin position="250"/>
        <end position="268"/>
    </location>
</feature>
<evidence type="ECO:0000259" key="6">
    <source>
        <dbReference type="Pfam" id="PF00892"/>
    </source>
</evidence>
<keyword evidence="4 5" id="KW-0472">Membrane</keyword>
<dbReference type="Proteomes" id="UP000236740">
    <property type="component" value="Unassembled WGS sequence"/>
</dbReference>